<reference evidence="1" key="1">
    <citation type="journal article" date="2019" name="Environ. Microbiol.">
        <title>Fungal ecological strategies reflected in gene transcription - a case study of two litter decomposers.</title>
        <authorList>
            <person name="Barbi F."/>
            <person name="Kohler A."/>
            <person name="Barry K."/>
            <person name="Baskaran P."/>
            <person name="Daum C."/>
            <person name="Fauchery L."/>
            <person name="Ihrmark K."/>
            <person name="Kuo A."/>
            <person name="LaButti K."/>
            <person name="Lipzen A."/>
            <person name="Morin E."/>
            <person name="Grigoriev I.V."/>
            <person name="Henrissat B."/>
            <person name="Lindahl B."/>
            <person name="Martin F."/>
        </authorList>
    </citation>
    <scope>NUCLEOTIDE SEQUENCE</scope>
    <source>
        <strain evidence="1">JB14</strain>
    </source>
</reference>
<proteinExistence type="predicted"/>
<accession>A0A6A4GE61</accession>
<dbReference type="OrthoDB" id="3264316at2759"/>
<name>A0A6A4GE61_9AGAR</name>
<gene>
    <name evidence="1" type="ORF">BT96DRAFT_769688</name>
</gene>
<sequence>MVIRDVRTRWNSTYAMIQRALKLRLAIDEWVFGEERELLLTPDQWDMLSKLGDLLKV</sequence>
<dbReference type="InterPro" id="IPR012337">
    <property type="entry name" value="RNaseH-like_sf"/>
</dbReference>
<evidence type="ECO:0000313" key="2">
    <source>
        <dbReference type="Proteomes" id="UP000799118"/>
    </source>
</evidence>
<feature type="non-terminal residue" evidence="1">
    <location>
        <position position="57"/>
    </location>
</feature>
<protein>
    <submittedName>
        <fullName evidence="1">Uncharacterized protein</fullName>
    </submittedName>
</protein>
<dbReference type="SUPFAM" id="SSF53098">
    <property type="entry name" value="Ribonuclease H-like"/>
    <property type="match status" value="1"/>
</dbReference>
<evidence type="ECO:0000313" key="1">
    <source>
        <dbReference type="EMBL" id="KAE9383794.1"/>
    </source>
</evidence>
<dbReference type="Proteomes" id="UP000799118">
    <property type="component" value="Unassembled WGS sequence"/>
</dbReference>
<organism evidence="1 2">
    <name type="scientific">Gymnopus androsaceus JB14</name>
    <dbReference type="NCBI Taxonomy" id="1447944"/>
    <lineage>
        <taxon>Eukaryota</taxon>
        <taxon>Fungi</taxon>
        <taxon>Dikarya</taxon>
        <taxon>Basidiomycota</taxon>
        <taxon>Agaricomycotina</taxon>
        <taxon>Agaricomycetes</taxon>
        <taxon>Agaricomycetidae</taxon>
        <taxon>Agaricales</taxon>
        <taxon>Marasmiineae</taxon>
        <taxon>Omphalotaceae</taxon>
        <taxon>Gymnopus</taxon>
    </lineage>
</organism>
<keyword evidence="2" id="KW-1185">Reference proteome</keyword>
<dbReference type="EMBL" id="ML770326">
    <property type="protein sequence ID" value="KAE9383794.1"/>
    <property type="molecule type" value="Genomic_DNA"/>
</dbReference>
<dbReference type="AlphaFoldDB" id="A0A6A4GE61"/>